<dbReference type="InterPro" id="IPR047090">
    <property type="entry name" value="AspRS_core"/>
</dbReference>
<evidence type="ECO:0000256" key="4">
    <source>
        <dbReference type="ARBA" id="ARBA00022840"/>
    </source>
</evidence>
<dbReference type="InterPro" id="IPR029351">
    <property type="entry name" value="GAD_dom"/>
</dbReference>
<dbReference type="Gene3D" id="2.40.50.140">
    <property type="entry name" value="Nucleic acid-binding proteins"/>
    <property type="match status" value="1"/>
</dbReference>
<comment type="subcellular location">
    <subcellularLocation>
        <location evidence="7">Cytoplasm</location>
    </subcellularLocation>
</comment>
<dbReference type="Proteomes" id="UP000294682">
    <property type="component" value="Unassembled WGS sequence"/>
</dbReference>
<dbReference type="SUPFAM" id="SSF55681">
    <property type="entry name" value="Class II aaRS and biotin synthetases"/>
    <property type="match status" value="1"/>
</dbReference>
<comment type="catalytic activity">
    <reaction evidence="7">
        <text>tRNA(Asp) + L-aspartate + ATP = L-aspartyl-tRNA(Asp) + AMP + diphosphate</text>
        <dbReference type="Rhea" id="RHEA:19649"/>
        <dbReference type="Rhea" id="RHEA-COMP:9660"/>
        <dbReference type="Rhea" id="RHEA-COMP:9678"/>
        <dbReference type="ChEBI" id="CHEBI:29991"/>
        <dbReference type="ChEBI" id="CHEBI:30616"/>
        <dbReference type="ChEBI" id="CHEBI:33019"/>
        <dbReference type="ChEBI" id="CHEBI:78442"/>
        <dbReference type="ChEBI" id="CHEBI:78516"/>
        <dbReference type="ChEBI" id="CHEBI:456215"/>
        <dbReference type="EC" id="6.1.1.12"/>
    </reaction>
</comment>
<feature type="binding site" evidence="7">
    <location>
        <begin position="540"/>
        <end position="543"/>
    </location>
    <ligand>
        <name>ATP</name>
        <dbReference type="ChEBI" id="CHEBI:30616"/>
    </ligand>
</feature>
<keyword evidence="4 7" id="KW-0067">ATP-binding</keyword>
<keyword evidence="7" id="KW-0963">Cytoplasm</keyword>
<evidence type="ECO:0000256" key="2">
    <source>
        <dbReference type="ARBA" id="ARBA00022598"/>
    </source>
</evidence>
<dbReference type="SUPFAM" id="SSF55261">
    <property type="entry name" value="GAD domain-like"/>
    <property type="match status" value="1"/>
</dbReference>
<evidence type="ECO:0000259" key="8">
    <source>
        <dbReference type="PROSITE" id="PS50862"/>
    </source>
</evidence>
<keyword evidence="10" id="KW-1185">Reference proteome</keyword>
<feature type="binding site" evidence="7">
    <location>
        <position position="180"/>
    </location>
    <ligand>
        <name>L-aspartate</name>
        <dbReference type="ChEBI" id="CHEBI:29991"/>
    </ligand>
</feature>
<dbReference type="Pfam" id="PF02938">
    <property type="entry name" value="GAD"/>
    <property type="match status" value="1"/>
</dbReference>
<sequence>MAETMKGLKRTHYCGTLTLSQKDHEVVVAGFVQKTRELGNLTFIDLRDRTGIVQLAFDDSTARDVFEKASSCRAEYVLAARGVVRERESKNKDIPTGEIEVLVQELRVLSRAQTPPFEITDKTDVKDELRLRYRYLDLRRPSIQHNMLLRHNIMKATRDYFYDNGFLEIETPMLMKSTPEGARDYLVPSRVHPGSFYALPQSPQIYKQLLMVSGYDRYIQLARCFRDEDLRADRQPEFTQIDLEMSFVDQDDILDMLEGYVHHLFREVMGVELPLPLPRLTYKEAMERYGSDKPDTRFGMEIIDLSETVRGCGFGVFTGALEAGGSVRAIVGKNAAATLTRKAIDKLTEQAKGIGAKGLAYIRWVEDAPSCSFQKFMSGEELSALIARLGMERGDVALIVADKNKVTLPVLGQLRLTVGKQLDLIPQEQYNFLWITEFPFFEWDEEQGTWVAMHHPFTMPLEECLPYLDTDPGAVRAKAYDLVLNGTEISSGSMRITDYELQQKMFGALGLSAEEIEAKFGFLVEAYKYGAPPHGGAALGLDRLAMVMCGAQSLRDVVAFPKVQNASELMSMCPSPVDEKALEELGIGLRTTDKQ</sequence>
<keyword evidence="3 7" id="KW-0547">Nucleotide-binding</keyword>
<dbReference type="Gene3D" id="3.30.1360.30">
    <property type="entry name" value="GAD-like domain"/>
    <property type="match status" value="1"/>
</dbReference>
<dbReference type="GO" id="GO:0003676">
    <property type="term" value="F:nucleic acid binding"/>
    <property type="evidence" value="ECO:0007669"/>
    <property type="project" value="InterPro"/>
</dbReference>
<dbReference type="GO" id="GO:0140096">
    <property type="term" value="F:catalytic activity, acting on a protein"/>
    <property type="evidence" value="ECO:0007669"/>
    <property type="project" value="UniProtKB-ARBA"/>
</dbReference>
<dbReference type="GO" id="GO:0005737">
    <property type="term" value="C:cytoplasm"/>
    <property type="evidence" value="ECO:0007669"/>
    <property type="project" value="UniProtKB-SubCell"/>
</dbReference>
<dbReference type="GO" id="GO:0016740">
    <property type="term" value="F:transferase activity"/>
    <property type="evidence" value="ECO:0007669"/>
    <property type="project" value="UniProtKB-ARBA"/>
</dbReference>
<feature type="domain" description="Aminoacyl-transfer RNA synthetases class-II family profile" evidence="8">
    <location>
        <begin position="149"/>
        <end position="561"/>
    </location>
</feature>
<dbReference type="InterPro" id="IPR004365">
    <property type="entry name" value="NA-bd_OB_tRNA"/>
</dbReference>
<comment type="function">
    <text evidence="7">Catalyzes the attachment of L-aspartate to tRNA(Asp) in a two-step reaction: L-aspartate is first activated by ATP to form Asp-AMP and then transferred to the acceptor end of tRNA(Asp).</text>
</comment>
<dbReference type="PANTHER" id="PTHR22594">
    <property type="entry name" value="ASPARTYL/LYSYL-TRNA SYNTHETASE"/>
    <property type="match status" value="1"/>
</dbReference>
<dbReference type="Pfam" id="PF01336">
    <property type="entry name" value="tRNA_anti-codon"/>
    <property type="match status" value="1"/>
</dbReference>
<keyword evidence="6 7" id="KW-0030">Aminoacyl-tRNA synthetase</keyword>
<evidence type="ECO:0000256" key="6">
    <source>
        <dbReference type="ARBA" id="ARBA00023146"/>
    </source>
</evidence>
<dbReference type="HAMAP" id="MF_00044">
    <property type="entry name" value="Asp_tRNA_synth_type1"/>
    <property type="match status" value="1"/>
</dbReference>
<dbReference type="InterPro" id="IPR004364">
    <property type="entry name" value="Aa-tRNA-synt_II"/>
</dbReference>
<feature type="binding site" evidence="7">
    <location>
        <begin position="226"/>
        <end position="228"/>
    </location>
    <ligand>
        <name>ATP</name>
        <dbReference type="ChEBI" id="CHEBI:30616"/>
    </ligand>
</feature>
<comment type="subunit">
    <text evidence="7">Homodimer.</text>
</comment>
<organism evidence="9 10">
    <name type="scientific">Harryflintia acetispora</name>
    <dbReference type="NCBI Taxonomy" id="1849041"/>
    <lineage>
        <taxon>Bacteria</taxon>
        <taxon>Bacillati</taxon>
        <taxon>Bacillota</taxon>
        <taxon>Clostridia</taxon>
        <taxon>Eubacteriales</taxon>
        <taxon>Oscillospiraceae</taxon>
        <taxon>Harryflintia</taxon>
    </lineage>
</organism>
<comment type="caution">
    <text evidence="7">Lacks conserved residue(s) required for the propagation of feature annotation.</text>
</comment>
<protein>
    <recommendedName>
        <fullName evidence="7">Aspartate--tRNA ligase</fullName>
        <ecNumber evidence="7">6.1.1.12</ecNumber>
    </recommendedName>
    <alternativeName>
        <fullName evidence="7">Aspartyl-tRNA synthetase</fullName>
        <shortName evidence="7">AspRS</shortName>
    </alternativeName>
</protein>
<evidence type="ECO:0000256" key="3">
    <source>
        <dbReference type="ARBA" id="ARBA00022741"/>
    </source>
</evidence>
<dbReference type="InterPro" id="IPR002312">
    <property type="entry name" value="Asp/Asn-tRNA-synth_IIb"/>
</dbReference>
<dbReference type="PROSITE" id="PS50862">
    <property type="entry name" value="AA_TRNA_LIGASE_II"/>
    <property type="match status" value="1"/>
</dbReference>
<feature type="binding site" evidence="7">
    <location>
        <position position="488"/>
    </location>
    <ligand>
        <name>ATP</name>
        <dbReference type="ChEBI" id="CHEBI:30616"/>
    </ligand>
</feature>
<evidence type="ECO:0000313" key="9">
    <source>
        <dbReference type="EMBL" id="TCL41337.1"/>
    </source>
</evidence>
<evidence type="ECO:0000256" key="1">
    <source>
        <dbReference type="ARBA" id="ARBA00006303"/>
    </source>
</evidence>
<comment type="caution">
    <text evidence="9">The sequence shown here is derived from an EMBL/GenBank/DDBJ whole genome shotgun (WGS) entry which is preliminary data.</text>
</comment>
<name>A0A9X8Y786_9FIRM</name>
<dbReference type="Gene3D" id="3.30.930.10">
    <property type="entry name" value="Bira Bifunctional Protein, Domain 2"/>
    <property type="match status" value="1"/>
</dbReference>
<dbReference type="AlphaFoldDB" id="A0A9X8Y786"/>
<evidence type="ECO:0000256" key="7">
    <source>
        <dbReference type="HAMAP-Rule" id="MF_00044"/>
    </source>
</evidence>
<dbReference type="NCBIfam" id="NF001750">
    <property type="entry name" value="PRK00476.1"/>
    <property type="match status" value="1"/>
</dbReference>
<keyword evidence="2 7" id="KW-0436">Ligase</keyword>
<dbReference type="NCBIfam" id="TIGR00459">
    <property type="entry name" value="aspS_bact"/>
    <property type="match status" value="1"/>
</dbReference>
<dbReference type="EMBL" id="SLUK01000014">
    <property type="protein sequence ID" value="TCL41337.1"/>
    <property type="molecule type" value="Genomic_DNA"/>
</dbReference>
<dbReference type="CDD" id="cd04317">
    <property type="entry name" value="EcAspRS_like_N"/>
    <property type="match status" value="1"/>
</dbReference>
<dbReference type="Pfam" id="PF00152">
    <property type="entry name" value="tRNA-synt_2"/>
    <property type="match status" value="1"/>
</dbReference>
<feature type="binding site" evidence="7">
    <location>
        <position position="226"/>
    </location>
    <ligand>
        <name>L-aspartate</name>
        <dbReference type="ChEBI" id="CHEBI:29991"/>
    </ligand>
</feature>
<dbReference type="InterPro" id="IPR004524">
    <property type="entry name" value="Asp-tRNA-ligase_1"/>
</dbReference>
<feature type="binding site" evidence="7">
    <location>
        <position position="235"/>
    </location>
    <ligand>
        <name>ATP</name>
        <dbReference type="ChEBI" id="CHEBI:30616"/>
    </ligand>
</feature>
<dbReference type="GO" id="GO:0005524">
    <property type="term" value="F:ATP binding"/>
    <property type="evidence" value="ECO:0007669"/>
    <property type="project" value="UniProtKB-UniRule"/>
</dbReference>
<gene>
    <name evidence="7" type="primary">aspS</name>
    <name evidence="9" type="ORF">EDD78_11442</name>
</gene>
<keyword evidence="5 7" id="KW-0648">Protein biosynthesis</keyword>
<dbReference type="CDD" id="cd00777">
    <property type="entry name" value="AspRS_core"/>
    <property type="match status" value="1"/>
</dbReference>
<feature type="binding site" evidence="7">
    <location>
        <position position="454"/>
    </location>
    <ligand>
        <name>L-aspartate</name>
        <dbReference type="ChEBI" id="CHEBI:29991"/>
    </ligand>
</feature>
<proteinExistence type="inferred from homology"/>
<dbReference type="InterPro" id="IPR045864">
    <property type="entry name" value="aa-tRNA-synth_II/BPL/LPL"/>
</dbReference>
<dbReference type="RefSeq" id="WP_132085233.1">
    <property type="nucleotide sequence ID" value="NZ_SLUK01000014.1"/>
</dbReference>
<reference evidence="9 10" key="1">
    <citation type="submission" date="2019-03" db="EMBL/GenBank/DDBJ databases">
        <title>Genomic Encyclopedia of Type Strains, Phase IV (KMG-IV): sequencing the most valuable type-strain genomes for metagenomic binning, comparative biology and taxonomic classification.</title>
        <authorList>
            <person name="Goeker M."/>
        </authorList>
    </citation>
    <scope>NUCLEOTIDE SEQUENCE [LARGE SCALE GENOMIC DNA]</scope>
    <source>
        <strain evidence="9 10">DSM 100433</strain>
    </source>
</reference>
<dbReference type="InterPro" id="IPR006195">
    <property type="entry name" value="aa-tRNA-synth_II"/>
</dbReference>
<accession>A0A9X8Y786</accession>
<evidence type="ECO:0000256" key="5">
    <source>
        <dbReference type="ARBA" id="ARBA00022917"/>
    </source>
</evidence>
<dbReference type="InterPro" id="IPR012340">
    <property type="entry name" value="NA-bd_OB-fold"/>
</dbReference>
<feature type="region of interest" description="Aspartate" evidence="7">
    <location>
        <begin position="204"/>
        <end position="207"/>
    </location>
</feature>
<feature type="binding site" evidence="7">
    <location>
        <position position="495"/>
    </location>
    <ligand>
        <name>L-aspartate</name>
        <dbReference type="ChEBI" id="CHEBI:29991"/>
    </ligand>
</feature>
<dbReference type="GO" id="GO:0006422">
    <property type="term" value="P:aspartyl-tRNA aminoacylation"/>
    <property type="evidence" value="ECO:0007669"/>
    <property type="project" value="UniProtKB-UniRule"/>
</dbReference>
<dbReference type="EC" id="6.1.1.12" evidence="7"/>
<dbReference type="InterPro" id="IPR004115">
    <property type="entry name" value="GAD-like_sf"/>
</dbReference>
<comment type="similarity">
    <text evidence="1 7">Belongs to the class-II aminoacyl-tRNA synthetase family. Type 1 subfamily.</text>
</comment>
<dbReference type="InterPro" id="IPR047089">
    <property type="entry name" value="Asp-tRNA-ligase_1_N"/>
</dbReference>
<dbReference type="GO" id="GO:0004815">
    <property type="term" value="F:aspartate-tRNA ligase activity"/>
    <property type="evidence" value="ECO:0007669"/>
    <property type="project" value="UniProtKB-UniRule"/>
</dbReference>
<dbReference type="SUPFAM" id="SSF50249">
    <property type="entry name" value="Nucleic acid-binding proteins"/>
    <property type="match status" value="1"/>
</dbReference>
<dbReference type="PRINTS" id="PR01042">
    <property type="entry name" value="TRNASYNTHASP"/>
</dbReference>
<dbReference type="PANTHER" id="PTHR22594:SF5">
    <property type="entry name" value="ASPARTATE--TRNA LIGASE, MITOCHONDRIAL"/>
    <property type="match status" value="1"/>
</dbReference>
<evidence type="ECO:0000313" key="10">
    <source>
        <dbReference type="Proteomes" id="UP000294682"/>
    </source>
</evidence>